<keyword evidence="2" id="KW-0012">Acyltransferase</keyword>
<dbReference type="SUPFAM" id="SSF55729">
    <property type="entry name" value="Acyl-CoA N-acyltransferases (Nat)"/>
    <property type="match status" value="1"/>
</dbReference>
<reference evidence="3" key="3">
    <citation type="journal article" date="2024" name="Int. J. Antimicrob. Agents">
        <title>Identification of a novel Providencia species showing multi-drug-resistant in three patients with hospital-acquired infection.</title>
        <authorList>
            <person name="Yang W."/>
            <person name="Chen J."/>
            <person name="Yang F."/>
            <person name="Ji P."/>
            <person name="Shen S."/>
            <person name="Yin D."/>
            <person name="Hu F."/>
        </authorList>
    </citation>
    <scope>NUCLEOTIDE SEQUENCE</scope>
    <source>
        <strain evidence="3">CRE-138-0111</strain>
    </source>
</reference>
<accession>A0AA42FE14</accession>
<dbReference type="EMBL" id="JAUQTG010000001">
    <property type="protein sequence ID" value="MDO7855271.1"/>
    <property type="molecule type" value="Genomic_DNA"/>
</dbReference>
<evidence type="ECO:0000313" key="2">
    <source>
        <dbReference type="EMBL" id="MDG4694854.1"/>
    </source>
</evidence>
<keyword evidence="5" id="KW-1185">Reference proteome</keyword>
<proteinExistence type="predicted"/>
<dbReference type="PROSITE" id="PS51186">
    <property type="entry name" value="GNAT"/>
    <property type="match status" value="1"/>
</dbReference>
<evidence type="ECO:0000313" key="5">
    <source>
        <dbReference type="Proteomes" id="UP001176478"/>
    </source>
</evidence>
<dbReference type="RefSeq" id="WP_042843802.1">
    <property type="nucleotide sequence ID" value="NZ_JARRYG010000001.1"/>
</dbReference>
<feature type="domain" description="N-acetyltransferase" evidence="1">
    <location>
        <begin position="1"/>
        <end position="152"/>
    </location>
</feature>
<dbReference type="Proteomes" id="UP001176478">
    <property type="component" value="Unassembled WGS sequence"/>
</dbReference>
<organism evidence="2 4">
    <name type="scientific">Providencia huashanensis</name>
    <dbReference type="NCBI Taxonomy" id="3037798"/>
    <lineage>
        <taxon>Bacteria</taxon>
        <taxon>Pseudomonadati</taxon>
        <taxon>Pseudomonadota</taxon>
        <taxon>Gammaproteobacteria</taxon>
        <taxon>Enterobacterales</taxon>
        <taxon>Morganellaceae</taxon>
        <taxon>Providencia</taxon>
    </lineage>
</organism>
<evidence type="ECO:0000259" key="1">
    <source>
        <dbReference type="PROSITE" id="PS51186"/>
    </source>
</evidence>
<dbReference type="Proteomes" id="UP001156701">
    <property type="component" value="Unassembled WGS sequence"/>
</dbReference>
<dbReference type="AlphaFoldDB" id="A0AA42FE14"/>
<dbReference type="Pfam" id="PF13527">
    <property type="entry name" value="Acetyltransf_9"/>
    <property type="match status" value="1"/>
</dbReference>
<dbReference type="CDD" id="cd04301">
    <property type="entry name" value="NAT_SF"/>
    <property type="match status" value="1"/>
</dbReference>
<protein>
    <submittedName>
        <fullName evidence="2">GNAT family N-acetyltransferase</fullName>
        <ecNumber evidence="2">2.3.1.-</ecNumber>
    </submittedName>
</protein>
<dbReference type="GO" id="GO:0016747">
    <property type="term" value="F:acyltransferase activity, transferring groups other than amino-acyl groups"/>
    <property type="evidence" value="ECO:0007669"/>
    <property type="project" value="InterPro"/>
</dbReference>
<dbReference type="Gene3D" id="3.40.630.30">
    <property type="match status" value="1"/>
</dbReference>
<dbReference type="EMBL" id="JARRYG010000001">
    <property type="protein sequence ID" value="MDG4694854.1"/>
    <property type="molecule type" value="Genomic_DNA"/>
</dbReference>
<dbReference type="EC" id="2.3.1.-" evidence="2"/>
<evidence type="ECO:0000313" key="3">
    <source>
        <dbReference type="EMBL" id="MDO7855271.1"/>
    </source>
</evidence>
<keyword evidence="2" id="KW-0808">Transferase</keyword>
<dbReference type="InterPro" id="IPR016181">
    <property type="entry name" value="Acyl_CoA_acyltransferase"/>
</dbReference>
<dbReference type="InterPro" id="IPR000182">
    <property type="entry name" value="GNAT_dom"/>
</dbReference>
<reference evidence="3" key="2">
    <citation type="submission" date="2023-07" db="EMBL/GenBank/DDBJ databases">
        <authorList>
            <person name="Yang W."/>
            <person name="Chen J."/>
            <person name="Ji P."/>
            <person name="Hu F."/>
        </authorList>
    </citation>
    <scope>NUCLEOTIDE SEQUENCE</scope>
    <source>
        <strain evidence="3">CRE-138-0111</strain>
    </source>
</reference>
<reference evidence="2" key="1">
    <citation type="submission" date="2023-03" db="EMBL/GenBank/DDBJ databases">
        <title>a new species belonging to Providencia genus.</title>
        <authorList>
            <person name="Yang W."/>
            <person name="Hu F."/>
            <person name="Shen S."/>
            <person name="Ding L."/>
            <person name="Yin D."/>
        </authorList>
    </citation>
    <scope>NUCLEOTIDE SEQUENCE</scope>
    <source>
        <strain evidence="2">CRE-3FA-0001</strain>
    </source>
</reference>
<comment type="caution">
    <text evidence="2">The sequence shown here is derived from an EMBL/GenBank/DDBJ whole genome shotgun (WGS) entry which is preliminary data.</text>
</comment>
<sequence>MHFIVVTPQDTQLIEQISSALHHEWRHLPPWENISAIRMRLIERCSHDNPQILSCYADKNGNLLATASTILHELTGVHQATWWLGEVLTVPEARGHKMGSKLIEELYNYYHNLIGQSLYLYTPDMQQLYRRMGWKDVEERIVNHEQVTVMKR</sequence>
<gene>
    <name evidence="2" type="ORF">P7V44_01215</name>
    <name evidence="3" type="ORF">Q5E86_02545</name>
</gene>
<name>A0AA42FE14_9GAMM</name>
<evidence type="ECO:0000313" key="4">
    <source>
        <dbReference type="Proteomes" id="UP001156701"/>
    </source>
</evidence>